<dbReference type="NCBIfam" id="NF003952">
    <property type="entry name" value="PRK05450.1-5"/>
    <property type="match status" value="1"/>
</dbReference>
<name>A0A929X0L4_9BACT</name>
<dbReference type="CDD" id="cd02517">
    <property type="entry name" value="CMP-KDO-Synthetase"/>
    <property type="match status" value="1"/>
</dbReference>
<dbReference type="Proteomes" id="UP000704068">
    <property type="component" value="Unassembled WGS sequence"/>
</dbReference>
<comment type="caution">
    <text evidence="6">The sequence shown here is derived from an EMBL/GenBank/DDBJ whole genome shotgun (WGS) entry which is preliminary data.</text>
</comment>
<dbReference type="InterPro" id="IPR003329">
    <property type="entry name" value="Cytidylyl_trans"/>
</dbReference>
<dbReference type="Pfam" id="PF02348">
    <property type="entry name" value="CTP_transf_3"/>
    <property type="match status" value="1"/>
</dbReference>
<comment type="catalytic activity">
    <reaction evidence="5">
        <text>3-deoxy-alpha-D-manno-oct-2-ulosonate + CTP = CMP-3-deoxy-beta-D-manno-octulosonate + diphosphate</text>
        <dbReference type="Rhea" id="RHEA:23448"/>
        <dbReference type="ChEBI" id="CHEBI:33019"/>
        <dbReference type="ChEBI" id="CHEBI:37563"/>
        <dbReference type="ChEBI" id="CHEBI:85986"/>
        <dbReference type="ChEBI" id="CHEBI:85987"/>
        <dbReference type="EC" id="2.7.7.38"/>
    </reaction>
</comment>
<dbReference type="PANTHER" id="PTHR42866">
    <property type="entry name" value="3-DEOXY-MANNO-OCTULOSONATE CYTIDYLYLTRANSFERASE"/>
    <property type="match status" value="1"/>
</dbReference>
<organism evidence="6 7">
    <name type="scientific">Alloprevotella tannerae</name>
    <dbReference type="NCBI Taxonomy" id="76122"/>
    <lineage>
        <taxon>Bacteria</taxon>
        <taxon>Pseudomonadati</taxon>
        <taxon>Bacteroidota</taxon>
        <taxon>Bacteroidia</taxon>
        <taxon>Bacteroidales</taxon>
        <taxon>Prevotellaceae</taxon>
        <taxon>Alloprevotella</taxon>
    </lineage>
</organism>
<dbReference type="GO" id="GO:0008690">
    <property type="term" value="F:3-deoxy-manno-octulosonate cytidylyltransferase activity"/>
    <property type="evidence" value="ECO:0007669"/>
    <property type="project" value="UniProtKB-UniRule"/>
</dbReference>
<dbReference type="EMBL" id="JABZGR010000042">
    <property type="protein sequence ID" value="MBF0971138.1"/>
    <property type="molecule type" value="Genomic_DNA"/>
</dbReference>
<comment type="subcellular location">
    <subcellularLocation>
        <location evidence="5">Cytoplasm</location>
    </subcellularLocation>
    <subcellularLocation>
        <location evidence="1">Membrane</location>
    </subcellularLocation>
</comment>
<dbReference type="EC" id="2.7.7.38" evidence="5"/>
<evidence type="ECO:0000256" key="2">
    <source>
        <dbReference type="ARBA" id="ARBA00022679"/>
    </source>
</evidence>
<keyword evidence="4 5" id="KW-0448">Lipopolysaccharide biosynthesis</keyword>
<dbReference type="GO" id="GO:0009103">
    <property type="term" value="P:lipopolysaccharide biosynthetic process"/>
    <property type="evidence" value="ECO:0007669"/>
    <property type="project" value="UniProtKB-UniRule"/>
</dbReference>
<dbReference type="FunFam" id="3.90.550.10:FF:000011">
    <property type="entry name" value="3-deoxy-manno-octulosonate cytidylyltransferase"/>
    <property type="match status" value="1"/>
</dbReference>
<evidence type="ECO:0000256" key="5">
    <source>
        <dbReference type="HAMAP-Rule" id="MF_00057"/>
    </source>
</evidence>
<comment type="similarity">
    <text evidence="5">Belongs to the KdsB family.</text>
</comment>
<evidence type="ECO:0000256" key="1">
    <source>
        <dbReference type="ARBA" id="ARBA00004370"/>
    </source>
</evidence>
<gene>
    <name evidence="5 6" type="primary">kdsB</name>
    <name evidence="6" type="ORF">HXK21_08910</name>
</gene>
<reference evidence="6" key="1">
    <citation type="submission" date="2020-04" db="EMBL/GenBank/DDBJ databases">
        <title>Deep metagenomics examines the oral microbiome during advanced dental caries in children, revealing novel taxa and co-occurrences with host molecules.</title>
        <authorList>
            <person name="Baker J.L."/>
            <person name="Morton J.T."/>
            <person name="Dinis M."/>
            <person name="Alvarez R."/>
            <person name="Tran N.C."/>
            <person name="Knight R."/>
            <person name="Edlund A."/>
        </authorList>
    </citation>
    <scope>NUCLEOTIDE SEQUENCE</scope>
    <source>
        <strain evidence="6">JCVI_34_bin.1</strain>
    </source>
</reference>
<dbReference type="GO" id="GO:0033468">
    <property type="term" value="P:CMP-keto-3-deoxy-D-manno-octulosonic acid biosynthetic process"/>
    <property type="evidence" value="ECO:0007669"/>
    <property type="project" value="UniProtKB-UniRule"/>
</dbReference>
<proteinExistence type="inferred from homology"/>
<protein>
    <recommendedName>
        <fullName evidence="5">3-deoxy-manno-octulosonate cytidylyltransferase</fullName>
        <ecNumber evidence="5">2.7.7.38</ecNumber>
    </recommendedName>
    <alternativeName>
        <fullName evidence="5">CMP-2-keto-3-deoxyoctulosonic acid synthase</fullName>
        <shortName evidence="5">CKS</shortName>
        <shortName evidence="5">CMP-KDO synthase</shortName>
    </alternativeName>
</protein>
<keyword evidence="3 5" id="KW-0548">Nucleotidyltransferase</keyword>
<keyword evidence="2 5" id="KW-0808">Transferase</keyword>
<dbReference type="GO" id="GO:0016020">
    <property type="term" value="C:membrane"/>
    <property type="evidence" value="ECO:0007669"/>
    <property type="project" value="UniProtKB-SubCell"/>
</dbReference>
<dbReference type="NCBIfam" id="TIGR00466">
    <property type="entry name" value="kdsB"/>
    <property type="match status" value="1"/>
</dbReference>
<dbReference type="GO" id="GO:0005829">
    <property type="term" value="C:cytosol"/>
    <property type="evidence" value="ECO:0007669"/>
    <property type="project" value="TreeGrafter"/>
</dbReference>
<dbReference type="PANTHER" id="PTHR42866:SF2">
    <property type="entry name" value="3-DEOXY-MANNO-OCTULOSONATE CYTIDYLYLTRANSFERASE, MITOCHONDRIAL"/>
    <property type="match status" value="1"/>
</dbReference>
<dbReference type="SUPFAM" id="SSF53448">
    <property type="entry name" value="Nucleotide-diphospho-sugar transferases"/>
    <property type="match status" value="1"/>
</dbReference>
<dbReference type="HAMAP" id="MF_00057">
    <property type="entry name" value="KdsB"/>
    <property type="match status" value="1"/>
</dbReference>
<comment type="function">
    <text evidence="5">Activates KDO (a required 8-carbon sugar) for incorporation into bacterial lipopolysaccharide in Gram-negative bacteria.</text>
</comment>
<keyword evidence="5" id="KW-0963">Cytoplasm</keyword>
<dbReference type="NCBIfam" id="NF003950">
    <property type="entry name" value="PRK05450.1-3"/>
    <property type="match status" value="1"/>
</dbReference>
<evidence type="ECO:0000313" key="7">
    <source>
        <dbReference type="Proteomes" id="UP000704068"/>
    </source>
</evidence>
<evidence type="ECO:0000313" key="6">
    <source>
        <dbReference type="EMBL" id="MBF0971138.1"/>
    </source>
</evidence>
<evidence type="ECO:0000256" key="3">
    <source>
        <dbReference type="ARBA" id="ARBA00022695"/>
    </source>
</evidence>
<dbReference type="InterPro" id="IPR004528">
    <property type="entry name" value="KdsB"/>
</dbReference>
<dbReference type="Gene3D" id="3.90.550.10">
    <property type="entry name" value="Spore Coat Polysaccharide Biosynthesis Protein SpsA, Chain A"/>
    <property type="match status" value="1"/>
</dbReference>
<dbReference type="NCBIfam" id="NF009905">
    <property type="entry name" value="PRK13368.1"/>
    <property type="match status" value="1"/>
</dbReference>
<sequence length="255" mass="28572">MTTKKVIAIIPARYASTRFPGKPLALLGGEPIIERVYKRVSQVIEDVYVATDDQRIFDAVDAFGGKVVMTSTAHKSGTDRCCEALNKIANTTDVVINIQGDEPFISASQLQAIQQCFDDPSTDIATLVQPFKEKDSFAALSDINSPKVVLDNNNFALYFSRSTIPFQRNIPQTEWLMHHTYYKHIGIYAFRASVLKALAQLPVSDLERCESLEQLRWLQAGYRIKVAETQISTIGIDTPEDLKQAETFLTQHVNK</sequence>
<comment type="pathway">
    <text evidence="5">Nucleotide-sugar biosynthesis; CMP-3-deoxy-D-manno-octulosonate biosynthesis; CMP-3-deoxy-D-manno-octulosonate from 3-deoxy-D-manno-octulosonate and CTP: step 1/1.</text>
</comment>
<evidence type="ECO:0000256" key="4">
    <source>
        <dbReference type="ARBA" id="ARBA00022985"/>
    </source>
</evidence>
<dbReference type="AlphaFoldDB" id="A0A929X0L4"/>
<dbReference type="InterPro" id="IPR029044">
    <property type="entry name" value="Nucleotide-diphossugar_trans"/>
</dbReference>
<dbReference type="RefSeq" id="WP_296090712.1">
    <property type="nucleotide sequence ID" value="NZ_CAUOSC010000036.1"/>
</dbReference>
<accession>A0A929X0L4</accession>